<feature type="domain" description="GH10" evidence="6">
    <location>
        <begin position="199"/>
        <end position="495"/>
    </location>
</feature>
<keyword evidence="8" id="KW-1185">Reference proteome</keyword>
<dbReference type="PANTHER" id="PTHR31490">
    <property type="entry name" value="GLYCOSYL HYDROLASE"/>
    <property type="match status" value="1"/>
</dbReference>
<proteinExistence type="inferred from homology"/>
<reference evidence="7" key="1">
    <citation type="submission" date="2023-05" db="EMBL/GenBank/DDBJ databases">
        <authorList>
            <person name="Huff M."/>
        </authorList>
    </citation>
    <scope>NUCLEOTIDE SEQUENCE</scope>
</reference>
<gene>
    <name evidence="7" type="ORF">FPE_LOCUS16478</name>
</gene>
<feature type="domain" description="GH10" evidence="6">
    <location>
        <begin position="744"/>
        <end position="1040"/>
    </location>
</feature>
<evidence type="ECO:0000256" key="2">
    <source>
        <dbReference type="ARBA" id="ARBA00022801"/>
    </source>
</evidence>
<dbReference type="GO" id="GO:0000272">
    <property type="term" value="P:polysaccharide catabolic process"/>
    <property type="evidence" value="ECO:0007669"/>
    <property type="project" value="UniProtKB-KW"/>
</dbReference>
<dbReference type="EMBL" id="OU503045">
    <property type="protein sequence ID" value="CAI9769812.1"/>
    <property type="molecule type" value="Genomic_DNA"/>
</dbReference>
<feature type="chain" id="PRO_5042257145" description="GH10 domain-containing protein" evidence="5">
    <location>
        <begin position="24"/>
        <end position="1098"/>
    </location>
</feature>
<evidence type="ECO:0000313" key="7">
    <source>
        <dbReference type="EMBL" id="CAI9769812.1"/>
    </source>
</evidence>
<dbReference type="SMART" id="SM00633">
    <property type="entry name" value="Glyco_10"/>
    <property type="match status" value="1"/>
</dbReference>
<protein>
    <recommendedName>
        <fullName evidence="6">GH10 domain-containing protein</fullName>
    </recommendedName>
</protein>
<evidence type="ECO:0000259" key="6">
    <source>
        <dbReference type="PROSITE" id="PS51760"/>
    </source>
</evidence>
<accession>A0AAD2DW52</accession>
<evidence type="ECO:0000313" key="8">
    <source>
        <dbReference type="Proteomes" id="UP000834106"/>
    </source>
</evidence>
<dbReference type="InterPro" id="IPR044846">
    <property type="entry name" value="GH10"/>
</dbReference>
<keyword evidence="3" id="KW-0119">Carbohydrate metabolism</keyword>
<dbReference type="PROSITE" id="PS51760">
    <property type="entry name" value="GH10_2"/>
    <property type="match status" value="2"/>
</dbReference>
<dbReference type="Gene3D" id="3.20.20.80">
    <property type="entry name" value="Glycosidases"/>
    <property type="match status" value="2"/>
</dbReference>
<dbReference type="InterPro" id="IPR001000">
    <property type="entry name" value="GH10_dom"/>
</dbReference>
<sequence>MQYLTFFCSLFLILFFSSCLVLCYDGLLYDSYACTQCKLHPEEPLYNGGILKDQVPNFLRSILDNGNQVSCRAFLLQNLTAGNRYCFSVWIKVNNGDSALIRASLMTEETTLSCIGTVIAKQGCWSFLKGGFVLTSSSKLSKLNLQDSAGRDIDIEIASASLQPFTVEQWSLNQQTKIYKERKRAVIIHVSDRQGVKLPGAEITVEQVIKDFPFGSAIAKTIIGNSRYKKWFTERFNAAVFENELKWDATEPNPGHVNYTIPDQMLEFVRANQIITRGHNIFWENPKSSPQWILNLTNLELQSAVSSRIQSLMSRHKEEFIHWDVSNEMLHFDFYEQRLGPNATLQFFEKAHQIDPLATLFMNEYNVVETCNDVNSTVDTYISRMTELKRGGVTMDGIGLQGHFDVPNPPLMRAILDKLATLGLPIWLTEVDISKQFSKESQAIYLEEVLREGFSHPAVNGIILWTAIRQNSCYQMCLTDNDFNNLPAGDTVDKLLKEWQTGVLEGETDEYGSYSFSAFLGEYKLMFKQSMRSHLFILLLGLSLRMGSPLAAYDGPIYDYTAYTQCKLSPEDPLYKGGIIKNQAQQIHNNISLSGTAVKSPVFVFYNLTGNTIYSFSSWVTINGADSAVIKATVTTDNITFNCMGTVNAKLGCWSFLKGGFVMESPANYALIYFQNFDGGQINITISSASLQPFTGQQWRINQEQIINTIMRTILAYAYIISKNQERKRMATLHIADVDGNMLQGATIVVEQVSRDFPFGSAIAQTILGNLRYQNWFIERFNAAVFEDELKWYSTEPKPGVVNYTIPDQMLEFVRRNQIIARGHNIFWENPNFTPSWVRNLTGPELQTAVKFRIRSLMNHYKNEFIHWDVDNEMLHYNFYEQRLGPNASLKFFETAQKSDPLARLFMNEFNVLETCDDQNATVDAYISRLGELGRGGVSMDGIGLEGHFTVPNPPLIRAVLDKLAILGLPIWLTEVDISKTLDQETQARYLEAVLREGFSHPSIKGIMLWTALHPYGCYQMCLTDDSFQNLPAGNVVDSLLKEWQTGVLEGQTDDHGSFSFGGFLGEYRVIVNYGNRTANSSFSLCQDDETKHWNIQL</sequence>
<dbReference type="AlphaFoldDB" id="A0AAD2DW52"/>
<evidence type="ECO:0000256" key="4">
    <source>
        <dbReference type="ARBA" id="ARBA00023326"/>
    </source>
</evidence>
<keyword evidence="2" id="KW-0378">Hydrolase</keyword>
<evidence type="ECO:0000256" key="5">
    <source>
        <dbReference type="SAM" id="SignalP"/>
    </source>
</evidence>
<name>A0AAD2DW52_9LAMI</name>
<keyword evidence="5" id="KW-0732">Signal</keyword>
<dbReference type="GO" id="GO:0031176">
    <property type="term" value="F:endo-1,4-beta-xylanase activity"/>
    <property type="evidence" value="ECO:0007669"/>
    <property type="project" value="UniProtKB-ARBA"/>
</dbReference>
<dbReference type="PRINTS" id="PR00134">
    <property type="entry name" value="GLHYDRLASE10"/>
</dbReference>
<feature type="signal peptide" evidence="5">
    <location>
        <begin position="1"/>
        <end position="23"/>
    </location>
</feature>
<evidence type="ECO:0000256" key="3">
    <source>
        <dbReference type="ARBA" id="ARBA00023277"/>
    </source>
</evidence>
<dbReference type="Proteomes" id="UP000834106">
    <property type="component" value="Chromosome 10"/>
</dbReference>
<evidence type="ECO:0000256" key="1">
    <source>
        <dbReference type="ARBA" id="ARBA00007495"/>
    </source>
</evidence>
<dbReference type="PANTHER" id="PTHR31490:SF83">
    <property type="entry name" value="EXOGLUCANASE_XYLANASE-LIKE ISOFORM X1"/>
    <property type="match status" value="1"/>
</dbReference>
<dbReference type="Gene3D" id="2.60.120.260">
    <property type="entry name" value="Galactose-binding domain-like"/>
    <property type="match status" value="1"/>
</dbReference>
<dbReference type="Pfam" id="PF00331">
    <property type="entry name" value="Glyco_hydro_10"/>
    <property type="match status" value="2"/>
</dbReference>
<comment type="similarity">
    <text evidence="1">Belongs to the glycosyl hydrolase 10 (cellulase F) family.</text>
</comment>
<organism evidence="7 8">
    <name type="scientific">Fraxinus pennsylvanica</name>
    <dbReference type="NCBI Taxonomy" id="56036"/>
    <lineage>
        <taxon>Eukaryota</taxon>
        <taxon>Viridiplantae</taxon>
        <taxon>Streptophyta</taxon>
        <taxon>Embryophyta</taxon>
        <taxon>Tracheophyta</taxon>
        <taxon>Spermatophyta</taxon>
        <taxon>Magnoliopsida</taxon>
        <taxon>eudicotyledons</taxon>
        <taxon>Gunneridae</taxon>
        <taxon>Pentapetalae</taxon>
        <taxon>asterids</taxon>
        <taxon>lamiids</taxon>
        <taxon>Lamiales</taxon>
        <taxon>Oleaceae</taxon>
        <taxon>Oleeae</taxon>
        <taxon>Fraxinus</taxon>
    </lineage>
</organism>
<dbReference type="SUPFAM" id="SSF51445">
    <property type="entry name" value="(Trans)glycosidases"/>
    <property type="match status" value="2"/>
</dbReference>
<keyword evidence="4" id="KW-0624">Polysaccharide degradation</keyword>
<dbReference type="InterPro" id="IPR017853">
    <property type="entry name" value="GH"/>
</dbReference>